<gene>
    <name evidence="1" type="ORF">BWY04_01002</name>
</gene>
<protein>
    <recommendedName>
        <fullName evidence="2">Glycosyltransferase family 9 (Heptosyltransferase)</fullName>
    </recommendedName>
</protein>
<dbReference type="AlphaFoldDB" id="A0A1V5ZM27"/>
<organism evidence="1">
    <name type="scientific">candidate division CPR1 bacterium ADurb.Bin160</name>
    <dbReference type="NCBI Taxonomy" id="1852826"/>
    <lineage>
        <taxon>Bacteria</taxon>
        <taxon>candidate division CPR1</taxon>
    </lineage>
</organism>
<dbReference type="EMBL" id="MWDB01000023">
    <property type="protein sequence ID" value="OQB41116.1"/>
    <property type="molecule type" value="Genomic_DNA"/>
</dbReference>
<proteinExistence type="predicted"/>
<comment type="caution">
    <text evidence="1">The sequence shown here is derived from an EMBL/GenBank/DDBJ whole genome shotgun (WGS) entry which is preliminary data.</text>
</comment>
<evidence type="ECO:0000313" key="1">
    <source>
        <dbReference type="EMBL" id="OQB41116.1"/>
    </source>
</evidence>
<name>A0A1V5ZM27_9BACT</name>
<dbReference type="Proteomes" id="UP000485621">
    <property type="component" value="Unassembled WGS sequence"/>
</dbReference>
<accession>A0A1V5ZM27</accession>
<evidence type="ECO:0008006" key="2">
    <source>
        <dbReference type="Google" id="ProtNLM"/>
    </source>
</evidence>
<sequence>MNVILVGPFVGELFWEIFRFVPYINYLRFVKFKNEDIKFIVYTRRDRFDLYGMVADLFVSLDLNEHENHFFANCFRLDGFSDVEYYYLINKFKKTYHKKYNIIDHIYPDIKRFTTRWQFPKNKMIFEYYPRKENKKILEKYLDIGNKKIITISPRYRNGLKRNWKYWNEFFDLIADDKKLNEKFFFIICGKYPDYIPDKKNRFFDINNIPITNEISTIGLTTECIKKSILTIGSQSGIPNLSLLLKTPVFSWGNEEKQHTIEYNIKKTKVHFLKDPNFDLDYKIIFEKIKIILSEYDD</sequence>
<reference evidence="1" key="1">
    <citation type="submission" date="2017-02" db="EMBL/GenBank/DDBJ databases">
        <title>Delving into the versatile metabolic prowess of the omnipresent phylum Bacteroidetes.</title>
        <authorList>
            <person name="Nobu M.K."/>
            <person name="Mei R."/>
            <person name="Narihiro T."/>
            <person name="Kuroda K."/>
            <person name="Liu W.-T."/>
        </authorList>
    </citation>
    <scope>NUCLEOTIDE SEQUENCE</scope>
    <source>
        <strain evidence="1">ADurb.Bin160</strain>
    </source>
</reference>